<feature type="domain" description="Retroviral polymerase SH3-like" evidence="1">
    <location>
        <begin position="1"/>
        <end position="28"/>
    </location>
</feature>
<gene>
    <name evidence="2" type="ORF">Tci_902042</name>
</gene>
<sequence>GYSESSRGFHIYNHQTKKIMETIHVKFDVLTAMASECNNLELGLNCVNFNDSSEDSQSVPSTSDLDNLFGPMCEEYYTTSSQKVSDNFAANTLDNDHTSSSS</sequence>
<evidence type="ECO:0000259" key="1">
    <source>
        <dbReference type="Pfam" id="PF25597"/>
    </source>
</evidence>
<organism evidence="2">
    <name type="scientific">Tanacetum cinerariifolium</name>
    <name type="common">Dalmatian daisy</name>
    <name type="synonym">Chrysanthemum cinerariifolium</name>
    <dbReference type="NCBI Taxonomy" id="118510"/>
    <lineage>
        <taxon>Eukaryota</taxon>
        <taxon>Viridiplantae</taxon>
        <taxon>Streptophyta</taxon>
        <taxon>Embryophyta</taxon>
        <taxon>Tracheophyta</taxon>
        <taxon>Spermatophyta</taxon>
        <taxon>Magnoliopsida</taxon>
        <taxon>eudicotyledons</taxon>
        <taxon>Gunneridae</taxon>
        <taxon>Pentapetalae</taxon>
        <taxon>asterids</taxon>
        <taxon>campanulids</taxon>
        <taxon>Asterales</taxon>
        <taxon>Asteraceae</taxon>
        <taxon>Asteroideae</taxon>
        <taxon>Anthemideae</taxon>
        <taxon>Anthemidinae</taxon>
        <taxon>Tanacetum</taxon>
    </lineage>
</organism>
<comment type="caution">
    <text evidence="2">The sequence shown here is derived from an EMBL/GenBank/DDBJ whole genome shotgun (WGS) entry which is preliminary data.</text>
</comment>
<reference evidence="2" key="1">
    <citation type="journal article" date="2019" name="Sci. Rep.">
        <title>Draft genome of Tanacetum cinerariifolium, the natural source of mosquito coil.</title>
        <authorList>
            <person name="Yamashiro T."/>
            <person name="Shiraishi A."/>
            <person name="Satake H."/>
            <person name="Nakayama K."/>
        </authorList>
    </citation>
    <scope>NUCLEOTIDE SEQUENCE</scope>
</reference>
<dbReference type="EMBL" id="BKCJ011400502">
    <property type="protein sequence ID" value="GFD30073.1"/>
    <property type="molecule type" value="Genomic_DNA"/>
</dbReference>
<proteinExistence type="predicted"/>
<accession>A0A699V7M1</accession>
<dbReference type="AlphaFoldDB" id="A0A699V7M1"/>
<feature type="non-terminal residue" evidence="2">
    <location>
        <position position="1"/>
    </location>
</feature>
<dbReference type="InterPro" id="IPR057670">
    <property type="entry name" value="SH3_retrovirus"/>
</dbReference>
<protein>
    <recommendedName>
        <fullName evidence="1">Retroviral polymerase SH3-like domain-containing protein</fullName>
    </recommendedName>
</protein>
<evidence type="ECO:0000313" key="2">
    <source>
        <dbReference type="EMBL" id="GFD30073.1"/>
    </source>
</evidence>
<name>A0A699V7M1_TANCI</name>
<dbReference type="Pfam" id="PF25597">
    <property type="entry name" value="SH3_retrovirus"/>
    <property type="match status" value="1"/>
</dbReference>